<proteinExistence type="predicted"/>
<name>A0A1R3HF90_9ROSI</name>
<evidence type="ECO:0000313" key="2">
    <source>
        <dbReference type="EMBL" id="OMO68972.1"/>
    </source>
</evidence>
<reference evidence="3" key="1">
    <citation type="submission" date="2013-09" db="EMBL/GenBank/DDBJ databases">
        <title>Corchorus olitorius genome sequencing.</title>
        <authorList>
            <person name="Alam M."/>
            <person name="Haque M.S."/>
            <person name="Islam M.S."/>
            <person name="Emdad E.M."/>
            <person name="Islam M.M."/>
            <person name="Ahmed B."/>
            <person name="Halim A."/>
            <person name="Hossen Q.M.M."/>
            <person name="Hossain M.Z."/>
            <person name="Ahmed R."/>
            <person name="Khan M.M."/>
            <person name="Islam R."/>
            <person name="Rashid M.M."/>
            <person name="Khan S.A."/>
            <person name="Rahman M.S."/>
            <person name="Alam M."/>
            <person name="Yahiya A.S."/>
            <person name="Khan M.S."/>
            <person name="Azam M.S."/>
            <person name="Haque T."/>
            <person name="Lashkar M.Z.H."/>
            <person name="Akhand A.I."/>
            <person name="Morshed G."/>
            <person name="Roy S."/>
            <person name="Uddin K.S."/>
            <person name="Rabeya T."/>
            <person name="Hossain A.S."/>
            <person name="Chowdhury A."/>
            <person name="Snigdha A.R."/>
            <person name="Mortoza M.S."/>
            <person name="Matin S.A."/>
            <person name="Hoque S.M.E."/>
            <person name="Islam M.K."/>
            <person name="Roy D.K."/>
            <person name="Haider R."/>
            <person name="Moosa M.M."/>
            <person name="Elias S.M."/>
            <person name="Hasan A.M."/>
            <person name="Jahan S."/>
            <person name="Shafiuddin M."/>
            <person name="Mahmood N."/>
            <person name="Shommy N.S."/>
        </authorList>
    </citation>
    <scope>NUCLEOTIDE SEQUENCE [LARGE SCALE GENOMIC DNA]</scope>
    <source>
        <strain evidence="3">cv. O-4</strain>
    </source>
</reference>
<dbReference type="EMBL" id="AWUE01020316">
    <property type="protein sequence ID" value="OMO68972.1"/>
    <property type="molecule type" value="Genomic_DNA"/>
</dbReference>
<feature type="region of interest" description="Disordered" evidence="1">
    <location>
        <begin position="1"/>
        <end position="30"/>
    </location>
</feature>
<dbReference type="Proteomes" id="UP000187203">
    <property type="component" value="Unassembled WGS sequence"/>
</dbReference>
<accession>A0A1R3HF90</accession>
<evidence type="ECO:0000256" key="1">
    <source>
        <dbReference type="SAM" id="MobiDB-lite"/>
    </source>
</evidence>
<dbReference type="AlphaFoldDB" id="A0A1R3HF90"/>
<evidence type="ECO:0000313" key="3">
    <source>
        <dbReference type="Proteomes" id="UP000187203"/>
    </source>
</evidence>
<gene>
    <name evidence="2" type="ORF">COLO4_29317</name>
</gene>
<keyword evidence="3" id="KW-1185">Reference proteome</keyword>
<feature type="non-terminal residue" evidence="2">
    <location>
        <position position="54"/>
    </location>
</feature>
<comment type="caution">
    <text evidence="2">The sequence shown here is derived from an EMBL/GenBank/DDBJ whole genome shotgun (WGS) entry which is preliminary data.</text>
</comment>
<organism evidence="2 3">
    <name type="scientific">Corchorus olitorius</name>
    <dbReference type="NCBI Taxonomy" id="93759"/>
    <lineage>
        <taxon>Eukaryota</taxon>
        <taxon>Viridiplantae</taxon>
        <taxon>Streptophyta</taxon>
        <taxon>Embryophyta</taxon>
        <taxon>Tracheophyta</taxon>
        <taxon>Spermatophyta</taxon>
        <taxon>Magnoliopsida</taxon>
        <taxon>eudicotyledons</taxon>
        <taxon>Gunneridae</taxon>
        <taxon>Pentapetalae</taxon>
        <taxon>rosids</taxon>
        <taxon>malvids</taxon>
        <taxon>Malvales</taxon>
        <taxon>Malvaceae</taxon>
        <taxon>Grewioideae</taxon>
        <taxon>Apeibeae</taxon>
        <taxon>Corchorus</taxon>
    </lineage>
</organism>
<protein>
    <submittedName>
        <fullName evidence="2">Zinc finger, BED-type</fullName>
    </submittedName>
</protein>
<sequence>MASSNTPITVEDGFNDYKSSSKRPKTTSKVWNEMTKLKSNDKDNLKAQCNHCKT</sequence>